<organism evidence="1">
    <name type="scientific">marine sediment metagenome</name>
    <dbReference type="NCBI Taxonomy" id="412755"/>
    <lineage>
        <taxon>unclassified sequences</taxon>
        <taxon>metagenomes</taxon>
        <taxon>ecological metagenomes</taxon>
    </lineage>
</organism>
<reference evidence="1" key="1">
    <citation type="journal article" date="2015" name="Nature">
        <title>Complex archaea that bridge the gap between prokaryotes and eukaryotes.</title>
        <authorList>
            <person name="Spang A."/>
            <person name="Saw J.H."/>
            <person name="Jorgensen S.L."/>
            <person name="Zaremba-Niedzwiedzka K."/>
            <person name="Martijn J."/>
            <person name="Lind A.E."/>
            <person name="van Eijk R."/>
            <person name="Schleper C."/>
            <person name="Guy L."/>
            <person name="Ettema T.J."/>
        </authorList>
    </citation>
    <scope>NUCLEOTIDE SEQUENCE</scope>
</reference>
<proteinExistence type="predicted"/>
<dbReference type="EMBL" id="LAZR01047438">
    <property type="protein sequence ID" value="KKK94219.1"/>
    <property type="molecule type" value="Genomic_DNA"/>
</dbReference>
<feature type="non-terminal residue" evidence="1">
    <location>
        <position position="29"/>
    </location>
</feature>
<evidence type="ECO:0000313" key="1">
    <source>
        <dbReference type="EMBL" id="KKK94219.1"/>
    </source>
</evidence>
<dbReference type="AlphaFoldDB" id="A0A0F9BUW7"/>
<sequence>MPPSQKFTTASPQLINVDFVEVAAGTGIV</sequence>
<comment type="caution">
    <text evidence="1">The sequence shown here is derived from an EMBL/GenBank/DDBJ whole genome shotgun (WGS) entry which is preliminary data.</text>
</comment>
<name>A0A0F9BUW7_9ZZZZ</name>
<gene>
    <name evidence="1" type="ORF">LCGC14_2685080</name>
</gene>
<protein>
    <submittedName>
        <fullName evidence="1">Uncharacterized protein</fullName>
    </submittedName>
</protein>
<accession>A0A0F9BUW7</accession>